<gene>
    <name evidence="1" type="ORF">P775_22195</name>
</gene>
<comment type="caution">
    <text evidence="1">The sequence shown here is derived from an EMBL/GenBank/DDBJ whole genome shotgun (WGS) entry which is preliminary data.</text>
</comment>
<evidence type="ECO:0000313" key="1">
    <source>
        <dbReference type="EMBL" id="PIL17947.1"/>
    </source>
</evidence>
<dbReference type="AlphaFoldDB" id="A0A2G8R8T3"/>
<reference evidence="1 2" key="1">
    <citation type="submission" date="2013-09" db="EMBL/GenBank/DDBJ databases">
        <title>Genome sequencing of Phaeobacter antarcticus sp. nov. SM1211.</title>
        <authorList>
            <person name="Zhang X.-Y."/>
            <person name="Liu C."/>
            <person name="Chen X.-L."/>
            <person name="Xie B.-B."/>
            <person name="Qin Q.-L."/>
            <person name="Rong J.-C."/>
            <person name="Zhang Y.-Z."/>
        </authorList>
    </citation>
    <scope>NUCLEOTIDE SEQUENCE [LARGE SCALE GENOMIC DNA]</scope>
    <source>
        <strain evidence="1 2">SM1211</strain>
    </source>
</reference>
<dbReference type="Proteomes" id="UP000231259">
    <property type="component" value="Unassembled WGS sequence"/>
</dbReference>
<accession>A0A2G8R8T3</accession>
<protein>
    <submittedName>
        <fullName evidence="1">Uncharacterized protein</fullName>
    </submittedName>
</protein>
<proteinExistence type="predicted"/>
<name>A0A2G8R8T3_9RHOB</name>
<keyword evidence="2" id="KW-1185">Reference proteome</keyword>
<dbReference type="EMBL" id="AWWI01000143">
    <property type="protein sequence ID" value="PIL17947.1"/>
    <property type="molecule type" value="Genomic_DNA"/>
</dbReference>
<organism evidence="1 2">
    <name type="scientific">Puniceibacterium antarcticum</name>
    <dbReference type="NCBI Taxonomy" id="1206336"/>
    <lineage>
        <taxon>Bacteria</taxon>
        <taxon>Pseudomonadati</taxon>
        <taxon>Pseudomonadota</taxon>
        <taxon>Alphaproteobacteria</taxon>
        <taxon>Rhodobacterales</taxon>
        <taxon>Paracoccaceae</taxon>
        <taxon>Puniceibacterium</taxon>
    </lineage>
</organism>
<sequence length="43" mass="4681">MRRPHDGISLRLTLAIVTADRGKELDAVIEALGRIALMGIHLS</sequence>
<evidence type="ECO:0000313" key="2">
    <source>
        <dbReference type="Proteomes" id="UP000231259"/>
    </source>
</evidence>